<sequence>MTMLTEERREKFKDDVARQRLRADGPRFDGALRIAGALAMVVGVVGAFVAYNVSLTRDDMRDVGSLQTLATGFLAVTVLGAALYLASAVTRVLRLWLLRQLMEQQSHTDQITAALESR</sequence>
<proteinExistence type="predicted"/>
<organism evidence="2 3">
    <name type="scientific">Actinomadura montaniterrae</name>
    <dbReference type="NCBI Taxonomy" id="1803903"/>
    <lineage>
        <taxon>Bacteria</taxon>
        <taxon>Bacillati</taxon>
        <taxon>Actinomycetota</taxon>
        <taxon>Actinomycetes</taxon>
        <taxon>Streptosporangiales</taxon>
        <taxon>Thermomonosporaceae</taxon>
        <taxon>Actinomadura</taxon>
    </lineage>
</organism>
<dbReference type="OrthoDB" id="5187582at2"/>
<evidence type="ECO:0000256" key="1">
    <source>
        <dbReference type="SAM" id="Phobius"/>
    </source>
</evidence>
<evidence type="ECO:0000313" key="3">
    <source>
        <dbReference type="Proteomes" id="UP000483004"/>
    </source>
</evidence>
<comment type="caution">
    <text evidence="2">The sequence shown here is derived from an EMBL/GenBank/DDBJ whole genome shotgun (WGS) entry which is preliminary data.</text>
</comment>
<keyword evidence="1" id="KW-0472">Membrane</keyword>
<keyword evidence="1" id="KW-1133">Transmembrane helix</keyword>
<reference evidence="2 3" key="1">
    <citation type="submission" date="2019-09" db="EMBL/GenBank/DDBJ databases">
        <title>Actinomadura physcomitrii sp. nov., a novel actinomycete isolated from moss [Physcomitrium sphaericum (Ludw) Fuernr].</title>
        <authorList>
            <person name="Liu C."/>
            <person name="Zhuang X."/>
        </authorList>
    </citation>
    <scope>NUCLEOTIDE SEQUENCE [LARGE SCALE GENOMIC DNA]</scope>
    <source>
        <strain evidence="2 3">CYP1-1B</strain>
    </source>
</reference>
<evidence type="ECO:0000313" key="2">
    <source>
        <dbReference type="EMBL" id="KAB2383603.1"/>
    </source>
</evidence>
<feature type="transmembrane region" description="Helical" evidence="1">
    <location>
        <begin position="30"/>
        <end position="51"/>
    </location>
</feature>
<gene>
    <name evidence="2" type="ORF">F9B16_11780</name>
</gene>
<keyword evidence="3" id="KW-1185">Reference proteome</keyword>
<feature type="transmembrane region" description="Helical" evidence="1">
    <location>
        <begin position="71"/>
        <end position="93"/>
    </location>
</feature>
<dbReference type="AlphaFoldDB" id="A0A6L3VWU4"/>
<dbReference type="EMBL" id="WBMR01000024">
    <property type="protein sequence ID" value="KAB2383603.1"/>
    <property type="molecule type" value="Genomic_DNA"/>
</dbReference>
<accession>A0A6L3VWU4</accession>
<name>A0A6L3VWU4_9ACTN</name>
<dbReference type="Proteomes" id="UP000483004">
    <property type="component" value="Unassembled WGS sequence"/>
</dbReference>
<keyword evidence="1" id="KW-0812">Transmembrane</keyword>
<protein>
    <submittedName>
        <fullName evidence="2">Uncharacterized protein</fullName>
    </submittedName>
</protein>